<sequence>MPHDPGDHYMTQGRKGTTQTATQQLMKIHSEMLPTSLAETLPTTAVSISSSSARLAVVAELT</sequence>
<dbReference type="EMBL" id="VSRR010001671">
    <property type="protein sequence ID" value="MPC26924.1"/>
    <property type="molecule type" value="Genomic_DNA"/>
</dbReference>
<organism evidence="1 2">
    <name type="scientific">Portunus trituberculatus</name>
    <name type="common">Swimming crab</name>
    <name type="synonym">Neptunus trituberculatus</name>
    <dbReference type="NCBI Taxonomy" id="210409"/>
    <lineage>
        <taxon>Eukaryota</taxon>
        <taxon>Metazoa</taxon>
        <taxon>Ecdysozoa</taxon>
        <taxon>Arthropoda</taxon>
        <taxon>Crustacea</taxon>
        <taxon>Multicrustacea</taxon>
        <taxon>Malacostraca</taxon>
        <taxon>Eumalacostraca</taxon>
        <taxon>Eucarida</taxon>
        <taxon>Decapoda</taxon>
        <taxon>Pleocyemata</taxon>
        <taxon>Brachyura</taxon>
        <taxon>Eubrachyura</taxon>
        <taxon>Portunoidea</taxon>
        <taxon>Portunidae</taxon>
        <taxon>Portuninae</taxon>
        <taxon>Portunus</taxon>
    </lineage>
</organism>
<protein>
    <submittedName>
        <fullName evidence="1">Uncharacterized protein</fullName>
    </submittedName>
</protein>
<dbReference type="Proteomes" id="UP000324222">
    <property type="component" value="Unassembled WGS sequence"/>
</dbReference>
<gene>
    <name evidence="1" type="ORF">E2C01_020075</name>
</gene>
<comment type="caution">
    <text evidence="1">The sequence shown here is derived from an EMBL/GenBank/DDBJ whole genome shotgun (WGS) entry which is preliminary data.</text>
</comment>
<evidence type="ECO:0000313" key="2">
    <source>
        <dbReference type="Proteomes" id="UP000324222"/>
    </source>
</evidence>
<dbReference type="AlphaFoldDB" id="A0A5B7E262"/>
<reference evidence="1 2" key="1">
    <citation type="submission" date="2019-05" db="EMBL/GenBank/DDBJ databases">
        <title>Another draft genome of Portunus trituberculatus and its Hox gene families provides insights of decapod evolution.</title>
        <authorList>
            <person name="Jeong J.-H."/>
            <person name="Song I."/>
            <person name="Kim S."/>
            <person name="Choi T."/>
            <person name="Kim D."/>
            <person name="Ryu S."/>
            <person name="Kim W."/>
        </authorList>
    </citation>
    <scope>NUCLEOTIDE SEQUENCE [LARGE SCALE GENOMIC DNA]</scope>
    <source>
        <tissue evidence="1">Muscle</tissue>
    </source>
</reference>
<name>A0A5B7E262_PORTR</name>
<proteinExistence type="predicted"/>
<accession>A0A5B7E262</accession>
<keyword evidence="2" id="KW-1185">Reference proteome</keyword>
<evidence type="ECO:0000313" key="1">
    <source>
        <dbReference type="EMBL" id="MPC26924.1"/>
    </source>
</evidence>